<keyword evidence="2" id="KW-1185">Reference proteome</keyword>
<name>A0A7J8N6S3_9ROSI</name>
<accession>A0A7J8N6S3</accession>
<sequence length="37" mass="3841">MPSSGSTGSCVADSASVAMPRKLDSLRYRIVTSLIAL</sequence>
<dbReference type="EMBL" id="JABEZX010000012">
    <property type="protein sequence ID" value="MBA0572583.1"/>
    <property type="molecule type" value="Genomic_DNA"/>
</dbReference>
<protein>
    <submittedName>
        <fullName evidence="1">Uncharacterized protein</fullName>
    </submittedName>
</protein>
<evidence type="ECO:0000313" key="2">
    <source>
        <dbReference type="Proteomes" id="UP000593572"/>
    </source>
</evidence>
<dbReference type="Proteomes" id="UP000593572">
    <property type="component" value="Unassembled WGS sequence"/>
</dbReference>
<reference evidence="1 2" key="1">
    <citation type="journal article" date="2019" name="Genome Biol. Evol.">
        <title>Insights into the evolution of the New World diploid cottons (Gossypium, subgenus Houzingenia) based on genome sequencing.</title>
        <authorList>
            <person name="Grover C.E."/>
            <person name="Arick M.A. 2nd"/>
            <person name="Thrash A."/>
            <person name="Conover J.L."/>
            <person name="Sanders W.S."/>
            <person name="Peterson D.G."/>
            <person name="Frelichowski J.E."/>
            <person name="Scheffler J.A."/>
            <person name="Scheffler B.E."/>
            <person name="Wendel J.F."/>
        </authorList>
    </citation>
    <scope>NUCLEOTIDE SEQUENCE [LARGE SCALE GENOMIC DNA]</scope>
    <source>
        <strain evidence="1">157</strain>
        <tissue evidence="1">Leaf</tissue>
    </source>
</reference>
<comment type="caution">
    <text evidence="1">The sequence shown here is derived from an EMBL/GenBank/DDBJ whole genome shotgun (WGS) entry which is preliminary data.</text>
</comment>
<organism evidence="1 2">
    <name type="scientific">Gossypium lobatum</name>
    <dbReference type="NCBI Taxonomy" id="34289"/>
    <lineage>
        <taxon>Eukaryota</taxon>
        <taxon>Viridiplantae</taxon>
        <taxon>Streptophyta</taxon>
        <taxon>Embryophyta</taxon>
        <taxon>Tracheophyta</taxon>
        <taxon>Spermatophyta</taxon>
        <taxon>Magnoliopsida</taxon>
        <taxon>eudicotyledons</taxon>
        <taxon>Gunneridae</taxon>
        <taxon>Pentapetalae</taxon>
        <taxon>rosids</taxon>
        <taxon>malvids</taxon>
        <taxon>Malvales</taxon>
        <taxon>Malvaceae</taxon>
        <taxon>Malvoideae</taxon>
        <taxon>Gossypium</taxon>
    </lineage>
</organism>
<proteinExistence type="predicted"/>
<gene>
    <name evidence="1" type="ORF">Golob_002915</name>
</gene>
<evidence type="ECO:0000313" key="1">
    <source>
        <dbReference type="EMBL" id="MBA0572583.1"/>
    </source>
</evidence>
<dbReference type="AlphaFoldDB" id="A0A7J8N6S3"/>
<feature type="non-terminal residue" evidence="1">
    <location>
        <position position="37"/>
    </location>
</feature>